<protein>
    <submittedName>
        <fullName evidence="1">Exodeoxyribonuclease V beta chain</fullName>
        <ecNumber evidence="1">3.1.11.5</ecNumber>
    </submittedName>
</protein>
<comment type="caution">
    <text evidence="1">The sequence shown here is derived from an EMBL/GenBank/DDBJ whole genome shotgun (WGS) entry which is preliminary data.</text>
</comment>
<evidence type="ECO:0000313" key="1">
    <source>
        <dbReference type="EMBL" id="EFA28577.1"/>
    </source>
</evidence>
<proteinExistence type="predicted"/>
<sequence length="74" mass="8885">MKKEMLHSHYDWQYLIYTLALNRYLQSVVPHYDYARDFGGVFYLFLRGMNGEPQSGIFYDRPRVELITELDGVF</sequence>
<gene>
    <name evidence="1" type="primary">recB</name>
    <name evidence="1" type="ORF">HAINFHK1212_0353</name>
</gene>
<dbReference type="GO" id="GO:0008854">
    <property type="term" value="F:exodeoxyribonuclease V activity"/>
    <property type="evidence" value="ECO:0007669"/>
    <property type="project" value="UniProtKB-EC"/>
</dbReference>
<accession>A0A7G2JZK3</accession>
<dbReference type="InterPro" id="IPR011604">
    <property type="entry name" value="PDDEXK-like_dom_sf"/>
</dbReference>
<organism evidence="1">
    <name type="scientific">Haemophilus influenzae HK1212</name>
    <dbReference type="NCBI Taxonomy" id="456482"/>
    <lineage>
        <taxon>Bacteria</taxon>
        <taxon>Pseudomonadati</taxon>
        <taxon>Pseudomonadota</taxon>
        <taxon>Gammaproteobacteria</taxon>
        <taxon>Pasteurellales</taxon>
        <taxon>Pasteurellaceae</taxon>
        <taxon>Haemophilus</taxon>
    </lineage>
</organism>
<dbReference type="SUPFAM" id="SSF52980">
    <property type="entry name" value="Restriction endonuclease-like"/>
    <property type="match status" value="1"/>
</dbReference>
<dbReference type="EC" id="3.1.11.5" evidence="1"/>
<dbReference type="EMBL" id="ABFC01000650">
    <property type="protein sequence ID" value="EFA28577.1"/>
    <property type="molecule type" value="Genomic_DNA"/>
</dbReference>
<dbReference type="InterPro" id="IPR011335">
    <property type="entry name" value="Restrct_endonuc-II-like"/>
</dbReference>
<keyword evidence="1" id="KW-0378">Hydrolase</keyword>
<reference evidence="1" key="1">
    <citation type="journal article" date="2010" name="Genomics">
        <title>Tracing phylogenomic events leading to diversity of Haemophilus influenzae and the emergence of Brazilian Purpuric Fever (BPF)-associated clones.</title>
        <authorList>
            <person name="Papazisi L."/>
            <person name="Ratnayake S."/>
            <person name="Remortel B.G."/>
            <person name="Bock G.R."/>
            <person name="Liang W."/>
            <person name="Saeed A.I."/>
            <person name="Liu J."/>
            <person name="Fleischmann R.D."/>
            <person name="Kilian M."/>
            <person name="Peterson S.N."/>
        </authorList>
    </citation>
    <scope>NUCLEOTIDE SEQUENCE [LARGE SCALE GENOMIC DNA]</scope>
    <source>
        <strain evidence="1">HK1212</strain>
    </source>
</reference>
<dbReference type="AlphaFoldDB" id="A0A7G2JZK3"/>
<name>A0A7G2JZK3_HAEIF</name>
<dbReference type="Gene3D" id="3.90.320.10">
    <property type="match status" value="1"/>
</dbReference>